<evidence type="ECO:0000256" key="1">
    <source>
        <dbReference type="SAM" id="Phobius"/>
    </source>
</evidence>
<dbReference type="AlphaFoldDB" id="A0A1H4C8M0"/>
<protein>
    <submittedName>
        <fullName evidence="2">Uncharacterized protein</fullName>
    </submittedName>
</protein>
<gene>
    <name evidence="2" type="ORF">SAMN02745729_104219</name>
</gene>
<reference evidence="3" key="1">
    <citation type="submission" date="2016-10" db="EMBL/GenBank/DDBJ databases">
        <authorList>
            <person name="Varghese N."/>
            <person name="Submissions S."/>
        </authorList>
    </citation>
    <scope>NUCLEOTIDE SEQUENCE [LARGE SCALE GENOMIC DNA]</scope>
    <source>
        <strain evidence="3">DSM 11526</strain>
    </source>
</reference>
<keyword evidence="1" id="KW-0812">Transmembrane</keyword>
<evidence type="ECO:0000313" key="2">
    <source>
        <dbReference type="EMBL" id="SEA56432.1"/>
    </source>
</evidence>
<proteinExistence type="predicted"/>
<accession>A0A1H4C8M0</accession>
<keyword evidence="3" id="KW-1185">Reference proteome</keyword>
<dbReference type="OrthoDB" id="6401613at2"/>
<feature type="transmembrane region" description="Helical" evidence="1">
    <location>
        <begin position="52"/>
        <end position="70"/>
    </location>
</feature>
<dbReference type="Proteomes" id="UP000242469">
    <property type="component" value="Unassembled WGS sequence"/>
</dbReference>
<dbReference type="EMBL" id="FNRJ01000004">
    <property type="protein sequence ID" value="SEA56432.1"/>
    <property type="molecule type" value="Genomic_DNA"/>
</dbReference>
<name>A0A1H4C8M0_9GAMM</name>
<dbReference type="RefSeq" id="WP_091825092.1">
    <property type="nucleotide sequence ID" value="NZ_FNRJ01000004.1"/>
</dbReference>
<feature type="transmembrane region" description="Helical" evidence="1">
    <location>
        <begin position="21"/>
        <end position="40"/>
    </location>
</feature>
<dbReference type="STRING" id="1122198.SAMN02745729_104219"/>
<keyword evidence="1" id="KW-0472">Membrane</keyword>
<sequence length="97" mass="10966">MSTDSKSSVKDINRHIRKYNLITLPATLVIGFGIYLLFTGNGGQFHPLLAEQSFVIKMMLAAGVIELLAMNRLAKLNKLKHVILSNHKLDRRHKAFH</sequence>
<keyword evidence="1" id="KW-1133">Transmembrane helix</keyword>
<organism evidence="2 3">
    <name type="scientific">Marinobacterium iners DSM 11526</name>
    <dbReference type="NCBI Taxonomy" id="1122198"/>
    <lineage>
        <taxon>Bacteria</taxon>
        <taxon>Pseudomonadati</taxon>
        <taxon>Pseudomonadota</taxon>
        <taxon>Gammaproteobacteria</taxon>
        <taxon>Oceanospirillales</taxon>
        <taxon>Oceanospirillaceae</taxon>
        <taxon>Marinobacterium</taxon>
    </lineage>
</organism>
<evidence type="ECO:0000313" key="3">
    <source>
        <dbReference type="Proteomes" id="UP000242469"/>
    </source>
</evidence>